<reference evidence="5 6" key="1">
    <citation type="submission" date="2018-10" db="EMBL/GenBank/DDBJ databases">
        <title>The genome of Lysobacter enzymogenes OH11.</title>
        <authorList>
            <person name="Liu F."/>
            <person name="Zhao Y."/>
            <person name="Qian G."/>
            <person name="Chen Y."/>
            <person name="Xu H."/>
        </authorList>
    </citation>
    <scope>NUCLEOTIDE SEQUENCE [LARGE SCALE GENOMIC DNA]</scope>
    <source>
        <strain evidence="5 6">OH11</strain>
    </source>
</reference>
<evidence type="ECO:0000259" key="4">
    <source>
        <dbReference type="Pfam" id="PF14237"/>
    </source>
</evidence>
<proteinExistence type="inferred from homology"/>
<dbReference type="GO" id="GO:0009289">
    <property type="term" value="C:pilus"/>
    <property type="evidence" value="ECO:0007669"/>
    <property type="project" value="InterPro"/>
</dbReference>
<dbReference type="GO" id="GO:0007155">
    <property type="term" value="P:cell adhesion"/>
    <property type="evidence" value="ECO:0007669"/>
    <property type="project" value="InterPro"/>
</dbReference>
<feature type="compositionally biased region" description="Low complexity" evidence="2">
    <location>
        <begin position="130"/>
        <end position="161"/>
    </location>
</feature>
<feature type="region of interest" description="Disordered" evidence="2">
    <location>
        <begin position="14"/>
        <end position="40"/>
    </location>
</feature>
<accession>A0A3N2RPP2</accession>
<dbReference type="InterPro" id="IPR025640">
    <property type="entry name" value="GYF_2"/>
</dbReference>
<dbReference type="SUPFAM" id="SSF54523">
    <property type="entry name" value="Pili subunits"/>
    <property type="match status" value="1"/>
</dbReference>
<feature type="transmembrane region" description="Helical" evidence="3">
    <location>
        <begin position="230"/>
        <end position="255"/>
    </location>
</feature>
<dbReference type="InterPro" id="IPR001082">
    <property type="entry name" value="Pilin"/>
</dbReference>
<dbReference type="Proteomes" id="UP000275910">
    <property type="component" value="Unassembled WGS sequence"/>
</dbReference>
<keyword evidence="3" id="KW-1133">Transmembrane helix</keyword>
<organism evidence="5 6">
    <name type="scientific">Lysobacter enzymogenes</name>
    <dbReference type="NCBI Taxonomy" id="69"/>
    <lineage>
        <taxon>Bacteria</taxon>
        <taxon>Pseudomonadati</taxon>
        <taxon>Pseudomonadota</taxon>
        <taxon>Gammaproteobacteria</taxon>
        <taxon>Lysobacterales</taxon>
        <taxon>Lysobacteraceae</taxon>
        <taxon>Lysobacter</taxon>
    </lineage>
</organism>
<protein>
    <submittedName>
        <fullName evidence="5">DUF4339 domain-containing protein</fullName>
    </submittedName>
</protein>
<dbReference type="Pfam" id="PF00114">
    <property type="entry name" value="Pilin"/>
    <property type="match status" value="1"/>
</dbReference>
<dbReference type="Gene3D" id="3.30.700.10">
    <property type="entry name" value="Glycoprotein, Type 4 Pilin"/>
    <property type="match status" value="1"/>
</dbReference>
<comment type="caution">
    <text evidence="5">The sequence shown here is derived from an EMBL/GenBank/DDBJ whole genome shotgun (WGS) entry which is preliminary data.</text>
</comment>
<evidence type="ECO:0000256" key="1">
    <source>
        <dbReference type="ARBA" id="ARBA00005233"/>
    </source>
</evidence>
<gene>
    <name evidence="5" type="ORF">D9T17_01155</name>
</gene>
<sequence length="369" mass="38862">MRLARARGARAALLRDAAVDTPRPRFHGQGRPRPPQRRPRLWGDGMTHWYYHEPSQGRVGPIDADALREHVRAGRVRRDTLVWRVGLSGWLPLQQVEDELGLADAPPPLPSGAAATPIAAAEATLADATPAATASAPAPAAAPASPAAPAATASPAAASAPQGRADFSTAVDAVETPQPAAQAPTGASATQPAEAAQAQRSVSPADYAPAHVARRQQAAPPPKRGMSGCLIALIVVAVLAIPVLGILAAIALPAYQDYTHRAKLAGVMAEAGSYKLQVAEHYLEHEGCPNNASPGFRPAADYAGPQLASVEFGRFKDSGQCAIQLELRGFDNRHLDGRKLWLSFDPNSHEWTCSTDIDKPVLVPQSCRQ</sequence>
<feature type="compositionally biased region" description="Basic residues" evidence="2">
    <location>
        <begin position="24"/>
        <end position="40"/>
    </location>
</feature>
<feature type="compositionally biased region" description="Low complexity" evidence="2">
    <location>
        <begin position="176"/>
        <end position="199"/>
    </location>
</feature>
<keyword evidence="3" id="KW-0812">Transmembrane</keyword>
<keyword evidence="3" id="KW-0472">Membrane</keyword>
<feature type="region of interest" description="Disordered" evidence="2">
    <location>
        <begin position="130"/>
        <end position="204"/>
    </location>
</feature>
<evidence type="ECO:0000313" key="5">
    <source>
        <dbReference type="EMBL" id="ROU09462.1"/>
    </source>
</evidence>
<dbReference type="InterPro" id="IPR045584">
    <property type="entry name" value="Pilin-like"/>
</dbReference>
<evidence type="ECO:0000256" key="2">
    <source>
        <dbReference type="SAM" id="MobiDB-lite"/>
    </source>
</evidence>
<dbReference type="Pfam" id="PF14237">
    <property type="entry name" value="GYF_2"/>
    <property type="match status" value="1"/>
</dbReference>
<dbReference type="EMBL" id="RCTY01000001">
    <property type="protein sequence ID" value="ROU09462.1"/>
    <property type="molecule type" value="Genomic_DNA"/>
</dbReference>
<evidence type="ECO:0000313" key="6">
    <source>
        <dbReference type="Proteomes" id="UP000275910"/>
    </source>
</evidence>
<feature type="domain" description="GYF" evidence="4">
    <location>
        <begin position="49"/>
        <end position="97"/>
    </location>
</feature>
<evidence type="ECO:0000256" key="3">
    <source>
        <dbReference type="SAM" id="Phobius"/>
    </source>
</evidence>
<comment type="similarity">
    <text evidence="1">Belongs to the N-Me-Phe pilin family.</text>
</comment>
<name>A0A3N2RPP2_LYSEN</name>
<dbReference type="AlphaFoldDB" id="A0A3N2RPP2"/>